<feature type="compositionally biased region" description="Low complexity" evidence="3">
    <location>
        <begin position="731"/>
        <end position="744"/>
    </location>
</feature>
<feature type="chain" id="PRO_5009929234" evidence="4">
    <location>
        <begin position="31"/>
        <end position="958"/>
    </location>
</feature>
<keyword evidence="2" id="KW-0482">Metalloprotease</keyword>
<evidence type="ECO:0000256" key="2">
    <source>
        <dbReference type="ARBA" id="ARBA00023049"/>
    </source>
</evidence>
<sequence length="958" mass="102669">MPMKLAHPFRLALPAALSLLFAACASTSSAQITATTQSQPPAGGLAELVDAAEIPFERFTLENGLTTIIHTDRKAPIVGVTVYYRVGSKHEPRGRTGFAHLFEHLMFVGSENVENYDAPLLAAGSTGPNGSTYYDRTNYVETVPTGALDLALFMESDRMGYLLGAVTQEKLDNQRAVVQNEKRQGDNQPYGLVRYLQAEGLLPVGHPYRHSTIGSMADLEAATLQDVRDWFRNNYAPNNVVLVLAGDIDAETARPMVERWFGAIPRGPEVEPVQAGPETLREAKELTVTDQVPFPALFQFWTSPGLNHPDAVPLRVGMDILGGLQSSRLDNALVRGAELAVGVSASASAFEQLGFLETRVNLKDGTSPEDARAALERETARLVAEGPTLAELERAKTQLVADAIARLEQVGGFGGKGFILAEGELYSDDPAFYRRELEQIVGLTPADVQQAMQRWLSRPAYTLWVVPGERTLDGATLGGWGDEDTTAPPLPDARAPVDVTRTGAPRSQPPVISAGDLTFPQVQRATLSNGIEVLIAQRPSVPKVSLALTINAGTAADAPGRIGLHETMVDLLTEGTATKSALDIAILQEQLGSTLRARAGIDSDTITLETLTTNLAPSLALMADVVRNPAFRDDDVARVREQRLAAVAQELASPAGLASRAYMPLIYGADHPYANSGSSGDTQAIAGLVPADLATAHRVWFRPDLATIIAVGDVSLAELVPALESAFGDWAAPETPAPTTTTDRPAPEPQPRLVVIDRPNSPSSFLLMGRATPLFGHVEGSEPILLATEVLGGGFLSRLNQDLRETKGWTYGIGSSIPVAKGQRMLQIGTQVQADRTADSIRAILAQVAAFPQERPVDPAEYQRATEGNILGLPNELETNGQVLGALLTSRRLGRNLDYQAQLPAIYGAIDPAMINDAAREYLGPHNMTIVVVGDRAVIDAQLETLAMPITYLEAEDL</sequence>
<evidence type="ECO:0000259" key="6">
    <source>
        <dbReference type="Pfam" id="PF05193"/>
    </source>
</evidence>
<dbReference type="Pfam" id="PF00675">
    <property type="entry name" value="Peptidase_M16"/>
    <property type="match status" value="2"/>
</dbReference>
<evidence type="ECO:0000259" key="5">
    <source>
        <dbReference type="Pfam" id="PF00675"/>
    </source>
</evidence>
<dbReference type="Pfam" id="PF05193">
    <property type="entry name" value="Peptidase_M16_C"/>
    <property type="match status" value="2"/>
</dbReference>
<evidence type="ECO:0000256" key="1">
    <source>
        <dbReference type="ARBA" id="ARBA00007261"/>
    </source>
</evidence>
<feature type="domain" description="Peptidase M16 N-terminal" evidence="5">
    <location>
        <begin position="533"/>
        <end position="650"/>
    </location>
</feature>
<dbReference type="STRING" id="198312.SAMN02745193_01975"/>
<dbReference type="EMBL" id="FRDF01000010">
    <property type="protein sequence ID" value="SHN59313.1"/>
    <property type="molecule type" value="Genomic_DNA"/>
</dbReference>
<feature type="domain" description="Peptidase M16 N-terminal" evidence="5">
    <location>
        <begin position="69"/>
        <end position="187"/>
    </location>
</feature>
<feature type="domain" description="Peptidase M16 C-terminal" evidence="6">
    <location>
        <begin position="222"/>
        <end position="399"/>
    </location>
</feature>
<evidence type="ECO:0000313" key="8">
    <source>
        <dbReference type="Proteomes" id="UP000184391"/>
    </source>
</evidence>
<evidence type="ECO:0000313" key="7">
    <source>
        <dbReference type="EMBL" id="SHN59313.1"/>
    </source>
</evidence>
<name>A0A1M7SLE6_9SPHN</name>
<dbReference type="SUPFAM" id="SSF63411">
    <property type="entry name" value="LuxS/MPP-like metallohydrolase"/>
    <property type="match status" value="4"/>
</dbReference>
<dbReference type="InterPro" id="IPR011765">
    <property type="entry name" value="Pept_M16_N"/>
</dbReference>
<gene>
    <name evidence="7" type="ORF">SAMN02745193_01975</name>
</gene>
<protein>
    <submittedName>
        <fullName evidence="7">Predicted Zn-dependent peptidase</fullName>
    </submittedName>
</protein>
<feature type="region of interest" description="Disordered" evidence="3">
    <location>
        <begin position="730"/>
        <end position="752"/>
    </location>
</feature>
<keyword evidence="8" id="KW-1185">Reference proteome</keyword>
<dbReference type="AlphaFoldDB" id="A0A1M7SLE6"/>
<accession>A0A1M7SLE6</accession>
<dbReference type="PANTHER" id="PTHR11851">
    <property type="entry name" value="METALLOPROTEASE"/>
    <property type="match status" value="1"/>
</dbReference>
<keyword evidence="2" id="KW-0378">Hydrolase</keyword>
<dbReference type="InterPro" id="IPR011249">
    <property type="entry name" value="Metalloenz_LuxS/M16"/>
</dbReference>
<dbReference type="Gene3D" id="3.30.830.10">
    <property type="entry name" value="Metalloenzyme, LuxS/M16 peptidase-like"/>
    <property type="match status" value="4"/>
</dbReference>
<proteinExistence type="inferred from homology"/>
<keyword evidence="2" id="KW-0645">Protease</keyword>
<keyword evidence="4" id="KW-0732">Signal</keyword>
<evidence type="ECO:0000256" key="4">
    <source>
        <dbReference type="SAM" id="SignalP"/>
    </source>
</evidence>
<dbReference type="Proteomes" id="UP000184391">
    <property type="component" value="Unassembled WGS sequence"/>
</dbReference>
<dbReference type="InterPro" id="IPR007863">
    <property type="entry name" value="Peptidase_M16_C"/>
</dbReference>
<dbReference type="InterPro" id="IPR050361">
    <property type="entry name" value="MPP/UQCRC_Complex"/>
</dbReference>
<reference evidence="8" key="1">
    <citation type="submission" date="2016-12" db="EMBL/GenBank/DDBJ databases">
        <authorList>
            <person name="Varghese N."/>
            <person name="Submissions S."/>
        </authorList>
    </citation>
    <scope>NUCLEOTIDE SEQUENCE [LARGE SCALE GENOMIC DNA]</scope>
    <source>
        <strain evidence="8">DSM 11032</strain>
    </source>
</reference>
<feature type="signal peptide" evidence="4">
    <location>
        <begin position="1"/>
        <end position="30"/>
    </location>
</feature>
<dbReference type="PROSITE" id="PS51257">
    <property type="entry name" value="PROKAR_LIPOPROTEIN"/>
    <property type="match status" value="1"/>
</dbReference>
<feature type="domain" description="Peptidase M16 C-terminal" evidence="6">
    <location>
        <begin position="691"/>
        <end position="866"/>
    </location>
</feature>
<organism evidence="7 8">
    <name type="scientific">Erythrobacter sanguineus</name>
    <dbReference type="NCBI Taxonomy" id="198312"/>
    <lineage>
        <taxon>Bacteria</taxon>
        <taxon>Pseudomonadati</taxon>
        <taxon>Pseudomonadota</taxon>
        <taxon>Alphaproteobacteria</taxon>
        <taxon>Sphingomonadales</taxon>
        <taxon>Erythrobacteraceae</taxon>
        <taxon>Erythrobacter/Porphyrobacter group</taxon>
        <taxon>Erythrobacter</taxon>
    </lineage>
</organism>
<comment type="similarity">
    <text evidence="1">Belongs to the peptidase M16 family.</text>
</comment>
<dbReference type="RefSeq" id="WP_245790159.1">
    <property type="nucleotide sequence ID" value="NZ_FRDF01000010.1"/>
</dbReference>
<dbReference type="PANTHER" id="PTHR11851:SF49">
    <property type="entry name" value="MITOCHONDRIAL-PROCESSING PEPTIDASE SUBUNIT ALPHA"/>
    <property type="match status" value="1"/>
</dbReference>
<evidence type="ECO:0000256" key="3">
    <source>
        <dbReference type="SAM" id="MobiDB-lite"/>
    </source>
</evidence>
<dbReference type="GO" id="GO:0046872">
    <property type="term" value="F:metal ion binding"/>
    <property type="evidence" value="ECO:0007669"/>
    <property type="project" value="InterPro"/>
</dbReference>